<comment type="caution">
    <text evidence="2">The sequence shown here is derived from an EMBL/GenBank/DDBJ whole genome shotgun (WGS) entry which is preliminary data.</text>
</comment>
<name>A0A5B7CWL6_PORTR</name>
<dbReference type="AlphaFoldDB" id="A0A5B7CWL6"/>
<keyword evidence="3" id="KW-1185">Reference proteome</keyword>
<organism evidence="2 3">
    <name type="scientific">Portunus trituberculatus</name>
    <name type="common">Swimming crab</name>
    <name type="synonym">Neptunus trituberculatus</name>
    <dbReference type="NCBI Taxonomy" id="210409"/>
    <lineage>
        <taxon>Eukaryota</taxon>
        <taxon>Metazoa</taxon>
        <taxon>Ecdysozoa</taxon>
        <taxon>Arthropoda</taxon>
        <taxon>Crustacea</taxon>
        <taxon>Multicrustacea</taxon>
        <taxon>Malacostraca</taxon>
        <taxon>Eumalacostraca</taxon>
        <taxon>Eucarida</taxon>
        <taxon>Decapoda</taxon>
        <taxon>Pleocyemata</taxon>
        <taxon>Brachyura</taxon>
        <taxon>Eubrachyura</taxon>
        <taxon>Portunoidea</taxon>
        <taxon>Portunidae</taxon>
        <taxon>Portuninae</taxon>
        <taxon>Portunus</taxon>
    </lineage>
</organism>
<protein>
    <submittedName>
        <fullName evidence="2">Uncharacterized protein</fullName>
    </submittedName>
</protein>
<feature type="compositionally biased region" description="Basic and acidic residues" evidence="1">
    <location>
        <begin position="1"/>
        <end position="10"/>
    </location>
</feature>
<proteinExistence type="predicted"/>
<feature type="compositionally biased region" description="Polar residues" evidence="1">
    <location>
        <begin position="23"/>
        <end position="37"/>
    </location>
</feature>
<reference evidence="2 3" key="1">
    <citation type="submission" date="2019-05" db="EMBL/GenBank/DDBJ databases">
        <title>Another draft genome of Portunus trituberculatus and its Hox gene families provides insights of decapod evolution.</title>
        <authorList>
            <person name="Jeong J.-H."/>
            <person name="Song I."/>
            <person name="Kim S."/>
            <person name="Choi T."/>
            <person name="Kim D."/>
            <person name="Ryu S."/>
            <person name="Kim W."/>
        </authorList>
    </citation>
    <scope>NUCLEOTIDE SEQUENCE [LARGE SCALE GENOMIC DNA]</scope>
    <source>
        <tissue evidence="2">Muscle</tissue>
    </source>
</reference>
<feature type="region of interest" description="Disordered" evidence="1">
    <location>
        <begin position="1"/>
        <end position="37"/>
    </location>
</feature>
<sequence length="95" mass="10371">MEADALKPEDSFEEGVPPGSCDAANTSPQGRLQDTPLTAPNLIKHNELQSKSSKHVISIISDITFYHETNLSQILNTPWKLTCIQAIPPRAEAAM</sequence>
<accession>A0A5B7CWL6</accession>
<dbReference type="Proteomes" id="UP000324222">
    <property type="component" value="Unassembled WGS sequence"/>
</dbReference>
<gene>
    <name evidence="2" type="ORF">E2C01_006886</name>
</gene>
<dbReference type="EMBL" id="VSRR010000330">
    <property type="protein sequence ID" value="MPC14132.1"/>
    <property type="molecule type" value="Genomic_DNA"/>
</dbReference>
<evidence type="ECO:0000256" key="1">
    <source>
        <dbReference type="SAM" id="MobiDB-lite"/>
    </source>
</evidence>
<evidence type="ECO:0000313" key="3">
    <source>
        <dbReference type="Proteomes" id="UP000324222"/>
    </source>
</evidence>
<evidence type="ECO:0000313" key="2">
    <source>
        <dbReference type="EMBL" id="MPC14132.1"/>
    </source>
</evidence>